<dbReference type="InterPro" id="IPR025562">
    <property type="entry name" value="Tae4"/>
</dbReference>
<evidence type="ECO:0000313" key="1">
    <source>
        <dbReference type="EMBL" id="MBB3880601.1"/>
    </source>
</evidence>
<name>A0A7W6AHE0_9SPHN</name>
<dbReference type="Pfam" id="PF14113">
    <property type="entry name" value="Tae4"/>
    <property type="match status" value="1"/>
</dbReference>
<reference evidence="1 2" key="1">
    <citation type="submission" date="2020-08" db="EMBL/GenBank/DDBJ databases">
        <title>Genomic Encyclopedia of Type Strains, Phase IV (KMG-IV): sequencing the most valuable type-strain genomes for metagenomic binning, comparative biology and taxonomic classification.</title>
        <authorList>
            <person name="Goeker M."/>
        </authorList>
    </citation>
    <scope>NUCLEOTIDE SEQUENCE [LARGE SCALE GENOMIC DNA]</scope>
    <source>
        <strain evidence="1 2">DSM 19512</strain>
    </source>
</reference>
<protein>
    <recommendedName>
        <fullName evidence="3">Cytoplasmic protein</fullName>
    </recommendedName>
</protein>
<sequence>MAKPVLAKIWSAFPDHEAYPSLRDLYSHLGGAAARNIEAPGFGPNGNTCASRLSVAFNKGGAPINAVIARAAGAQTLGVADGARIIFRVTEFRAYLLRLLGKPLVDNASPYDSAFRGKRGIVAFTVNWSDASGHIALWDGVRYREPGHDNYATYTNGSAKTSRGEFWELA</sequence>
<dbReference type="Gene3D" id="3.90.1720.70">
    <property type="match status" value="1"/>
</dbReference>
<gene>
    <name evidence="1" type="ORF">GGR48_003048</name>
</gene>
<proteinExistence type="predicted"/>
<dbReference type="EMBL" id="JACIDH010000017">
    <property type="protein sequence ID" value="MBB3880601.1"/>
    <property type="molecule type" value="Genomic_DNA"/>
</dbReference>
<keyword evidence="2" id="KW-1185">Reference proteome</keyword>
<evidence type="ECO:0000313" key="2">
    <source>
        <dbReference type="Proteomes" id="UP000538670"/>
    </source>
</evidence>
<accession>A0A7W6AHE0</accession>
<dbReference type="AlphaFoldDB" id="A0A7W6AHE0"/>
<dbReference type="Proteomes" id="UP000538670">
    <property type="component" value="Unassembled WGS sequence"/>
</dbReference>
<organism evidence="1 2">
    <name type="scientific">Sphingomonas pseudosanguinis</name>
    <dbReference type="NCBI Taxonomy" id="413712"/>
    <lineage>
        <taxon>Bacteria</taxon>
        <taxon>Pseudomonadati</taxon>
        <taxon>Pseudomonadota</taxon>
        <taxon>Alphaproteobacteria</taxon>
        <taxon>Sphingomonadales</taxon>
        <taxon>Sphingomonadaceae</taxon>
        <taxon>Sphingomonas</taxon>
    </lineage>
</organism>
<dbReference type="RefSeq" id="WP_183952640.1">
    <property type="nucleotide sequence ID" value="NZ_JACIDH010000017.1"/>
</dbReference>
<comment type="caution">
    <text evidence="1">The sequence shown here is derived from an EMBL/GenBank/DDBJ whole genome shotgun (WGS) entry which is preliminary data.</text>
</comment>
<evidence type="ECO:0008006" key="3">
    <source>
        <dbReference type="Google" id="ProtNLM"/>
    </source>
</evidence>